<keyword evidence="8" id="KW-0406">Ion transport</keyword>
<evidence type="ECO:0008006" key="13">
    <source>
        <dbReference type="Google" id="ProtNLM"/>
    </source>
</evidence>
<evidence type="ECO:0000256" key="2">
    <source>
        <dbReference type="ARBA" id="ARBA00007535"/>
    </source>
</evidence>
<dbReference type="Gene3D" id="1.20.58.340">
    <property type="entry name" value="Magnesium transport protein CorA, transmembrane region"/>
    <property type="match status" value="1"/>
</dbReference>
<dbReference type="PANTHER" id="PTHR13890">
    <property type="entry name" value="RNA SPLICING PROTEIN MRS2, MITOCHONDRIAL"/>
    <property type="match status" value="1"/>
</dbReference>
<dbReference type="Pfam" id="PF22099">
    <property type="entry name" value="MRS2-like"/>
    <property type="match status" value="1"/>
</dbReference>
<evidence type="ECO:0000256" key="5">
    <source>
        <dbReference type="ARBA" id="ARBA00022842"/>
    </source>
</evidence>
<dbReference type="GO" id="GO:0009941">
    <property type="term" value="C:chloroplast envelope"/>
    <property type="evidence" value="ECO:0007669"/>
    <property type="project" value="TreeGrafter"/>
</dbReference>
<feature type="compositionally biased region" description="Basic and acidic residues" evidence="10">
    <location>
        <begin position="51"/>
        <end position="67"/>
    </location>
</feature>
<comment type="subcellular location">
    <subcellularLocation>
        <location evidence="1">Membrane</location>
        <topology evidence="1">Multi-pass membrane protein</topology>
    </subcellularLocation>
</comment>
<dbReference type="EnsemblPlants" id="TuG1812G0400000266.01.T03">
    <property type="protein sequence ID" value="TuG1812G0400000266.01.T03"/>
    <property type="gene ID" value="TuG1812G0400000266.01"/>
</dbReference>
<keyword evidence="3" id="KW-0813">Transport</keyword>
<keyword evidence="9" id="KW-0472">Membrane</keyword>
<organism evidence="11 12">
    <name type="scientific">Triticum urartu</name>
    <name type="common">Red wild einkorn</name>
    <name type="synonym">Crithodium urartu</name>
    <dbReference type="NCBI Taxonomy" id="4572"/>
    <lineage>
        <taxon>Eukaryota</taxon>
        <taxon>Viridiplantae</taxon>
        <taxon>Streptophyta</taxon>
        <taxon>Embryophyta</taxon>
        <taxon>Tracheophyta</taxon>
        <taxon>Spermatophyta</taxon>
        <taxon>Magnoliopsida</taxon>
        <taxon>Liliopsida</taxon>
        <taxon>Poales</taxon>
        <taxon>Poaceae</taxon>
        <taxon>BOP clade</taxon>
        <taxon>Pooideae</taxon>
        <taxon>Triticodae</taxon>
        <taxon>Triticeae</taxon>
        <taxon>Triticinae</taxon>
        <taxon>Triticum</taxon>
    </lineage>
</organism>
<keyword evidence="7" id="KW-1133">Transmembrane helix</keyword>
<gene>
    <name evidence="11" type="primary">LOC125550274</name>
</gene>
<sequence length="354" mass="38935">MASVPASCPRPPQAAVRHLLPLPLQLQLVCRLRRLPLPQLGLSAAARRGEALPRAAEGGDGRAAAKEEEVDEEDEEEDVGGREAGEDDGAREAEGAGAARGSGRFAADYISLGIREPVYEVVEVKANGSVSTEKISRRQLLKSSGLRLRDTRSVDPSLWLMNSMPSLLVREQAILLNLGSLRAIAMHERVLIFNYNSPGGKVFLELLRPRLNPRNINGGPAMPFQLEVVEAALLSRIQRLERRLMHVEPRVATLLEVLPNRLTGDVLEQLRLSKQSLVELGSRAGDLKQMLIDLLEDPHEIRRICIMGRNCTLDKVSDDMECSVPLEKQVAEGTAEIYHYDFASSAPSVCYSTI</sequence>
<feature type="region of interest" description="Disordered" evidence="10">
    <location>
        <begin position="51"/>
        <end position="98"/>
    </location>
</feature>
<reference evidence="11" key="3">
    <citation type="submission" date="2022-06" db="UniProtKB">
        <authorList>
            <consortium name="EnsemblPlants"/>
        </authorList>
    </citation>
    <scope>IDENTIFICATION</scope>
</reference>
<dbReference type="Gramene" id="TuG1812G0400000266.01.T03">
    <property type="protein sequence ID" value="TuG1812G0400000266.01.T03"/>
    <property type="gene ID" value="TuG1812G0400000266.01"/>
</dbReference>
<evidence type="ECO:0000313" key="12">
    <source>
        <dbReference type="Proteomes" id="UP000015106"/>
    </source>
</evidence>
<evidence type="ECO:0000256" key="1">
    <source>
        <dbReference type="ARBA" id="ARBA00004141"/>
    </source>
</evidence>
<evidence type="ECO:0000313" key="11">
    <source>
        <dbReference type="EnsemblPlants" id="TuG1812G0400000266.01.T03"/>
    </source>
</evidence>
<dbReference type="PANTHER" id="PTHR13890:SF0">
    <property type="entry name" value="MAGNESIUM TRANSPORTER MRS2 HOMOLOG, MITOCHONDRIAL"/>
    <property type="match status" value="1"/>
</dbReference>
<dbReference type="GO" id="GO:0016020">
    <property type="term" value="C:membrane"/>
    <property type="evidence" value="ECO:0007669"/>
    <property type="project" value="UniProtKB-SubCell"/>
</dbReference>
<protein>
    <recommendedName>
        <fullName evidence="13">Magnesium transporter</fullName>
    </recommendedName>
</protein>
<evidence type="ECO:0000256" key="3">
    <source>
        <dbReference type="ARBA" id="ARBA00022448"/>
    </source>
</evidence>
<evidence type="ECO:0000256" key="4">
    <source>
        <dbReference type="ARBA" id="ARBA00022692"/>
    </source>
</evidence>
<reference evidence="12" key="1">
    <citation type="journal article" date="2013" name="Nature">
        <title>Draft genome of the wheat A-genome progenitor Triticum urartu.</title>
        <authorList>
            <person name="Ling H.Q."/>
            <person name="Zhao S."/>
            <person name="Liu D."/>
            <person name="Wang J."/>
            <person name="Sun H."/>
            <person name="Zhang C."/>
            <person name="Fan H."/>
            <person name="Li D."/>
            <person name="Dong L."/>
            <person name="Tao Y."/>
            <person name="Gao C."/>
            <person name="Wu H."/>
            <person name="Li Y."/>
            <person name="Cui Y."/>
            <person name="Guo X."/>
            <person name="Zheng S."/>
            <person name="Wang B."/>
            <person name="Yu K."/>
            <person name="Liang Q."/>
            <person name="Yang W."/>
            <person name="Lou X."/>
            <person name="Chen J."/>
            <person name="Feng M."/>
            <person name="Jian J."/>
            <person name="Zhang X."/>
            <person name="Luo G."/>
            <person name="Jiang Y."/>
            <person name="Liu J."/>
            <person name="Wang Z."/>
            <person name="Sha Y."/>
            <person name="Zhang B."/>
            <person name="Wu H."/>
            <person name="Tang D."/>
            <person name="Shen Q."/>
            <person name="Xue P."/>
            <person name="Zou S."/>
            <person name="Wang X."/>
            <person name="Liu X."/>
            <person name="Wang F."/>
            <person name="Yang Y."/>
            <person name="An X."/>
            <person name="Dong Z."/>
            <person name="Zhang K."/>
            <person name="Zhang X."/>
            <person name="Luo M.C."/>
            <person name="Dvorak J."/>
            <person name="Tong Y."/>
            <person name="Wang J."/>
            <person name="Yang H."/>
            <person name="Li Z."/>
            <person name="Wang D."/>
            <person name="Zhang A."/>
            <person name="Wang J."/>
        </authorList>
    </citation>
    <scope>NUCLEOTIDE SEQUENCE</scope>
    <source>
        <strain evidence="12">cv. G1812</strain>
    </source>
</reference>
<keyword evidence="4" id="KW-0812">Transmembrane</keyword>
<evidence type="ECO:0000256" key="7">
    <source>
        <dbReference type="ARBA" id="ARBA00022989"/>
    </source>
</evidence>
<evidence type="ECO:0000256" key="10">
    <source>
        <dbReference type="SAM" id="MobiDB-lite"/>
    </source>
</evidence>
<dbReference type="Gene3D" id="2.40.128.330">
    <property type="match status" value="1"/>
</dbReference>
<evidence type="ECO:0000256" key="6">
    <source>
        <dbReference type="ARBA" id="ARBA00022946"/>
    </source>
</evidence>
<keyword evidence="6" id="KW-0809">Transit peptide</keyword>
<dbReference type="InterPro" id="IPR039204">
    <property type="entry name" value="MRS2-like"/>
</dbReference>
<keyword evidence="5" id="KW-0460">Magnesium</keyword>
<evidence type="ECO:0000256" key="8">
    <source>
        <dbReference type="ARBA" id="ARBA00023065"/>
    </source>
</evidence>
<dbReference type="Proteomes" id="UP000015106">
    <property type="component" value="Chromosome 4"/>
</dbReference>
<dbReference type="AlphaFoldDB" id="A0A8R7Q124"/>
<comment type="similarity">
    <text evidence="2">Belongs to the CorA metal ion transporter (MIT) (TC 1.A.35.5) family.</text>
</comment>
<keyword evidence="12" id="KW-1185">Reference proteome</keyword>
<proteinExistence type="inferred from homology"/>
<dbReference type="GO" id="GO:0015095">
    <property type="term" value="F:magnesium ion transmembrane transporter activity"/>
    <property type="evidence" value="ECO:0007669"/>
    <property type="project" value="TreeGrafter"/>
</dbReference>
<dbReference type="FunFam" id="2.40.128.330:FF:000004">
    <property type="entry name" value="Magnesium transporter MRS2-11, chloroplastic"/>
    <property type="match status" value="1"/>
</dbReference>
<feature type="compositionally biased region" description="Acidic residues" evidence="10">
    <location>
        <begin position="68"/>
        <end position="78"/>
    </location>
</feature>
<feature type="compositionally biased region" description="Basic and acidic residues" evidence="10">
    <location>
        <begin position="79"/>
        <end position="94"/>
    </location>
</feature>
<name>A0A8R7Q124_TRIUA</name>
<accession>A0A8R7Q124</accession>
<evidence type="ECO:0000256" key="9">
    <source>
        <dbReference type="ARBA" id="ARBA00023136"/>
    </source>
</evidence>
<reference evidence="11" key="2">
    <citation type="submission" date="2018-03" db="EMBL/GenBank/DDBJ databases">
        <title>The Triticum urartu genome reveals the dynamic nature of wheat genome evolution.</title>
        <authorList>
            <person name="Ling H."/>
            <person name="Ma B."/>
            <person name="Shi X."/>
            <person name="Liu H."/>
            <person name="Dong L."/>
            <person name="Sun H."/>
            <person name="Cao Y."/>
            <person name="Gao Q."/>
            <person name="Zheng S."/>
            <person name="Li Y."/>
            <person name="Yu Y."/>
            <person name="Du H."/>
            <person name="Qi M."/>
            <person name="Li Y."/>
            <person name="Yu H."/>
            <person name="Cui Y."/>
            <person name="Wang N."/>
            <person name="Chen C."/>
            <person name="Wu H."/>
            <person name="Zhao Y."/>
            <person name="Zhang J."/>
            <person name="Li Y."/>
            <person name="Zhou W."/>
            <person name="Zhang B."/>
            <person name="Hu W."/>
            <person name="Eijk M."/>
            <person name="Tang J."/>
            <person name="Witsenboer H."/>
            <person name="Zhao S."/>
            <person name="Li Z."/>
            <person name="Zhang A."/>
            <person name="Wang D."/>
            <person name="Liang C."/>
        </authorList>
    </citation>
    <scope>NUCLEOTIDE SEQUENCE [LARGE SCALE GENOMIC DNA]</scope>
    <source>
        <strain evidence="11">cv. G1812</strain>
    </source>
</reference>